<dbReference type="SUPFAM" id="SSF53850">
    <property type="entry name" value="Periplasmic binding protein-like II"/>
    <property type="match status" value="1"/>
</dbReference>
<evidence type="ECO:0000313" key="2">
    <source>
        <dbReference type="Proteomes" id="UP000320679"/>
    </source>
</evidence>
<gene>
    <name evidence="1" type="ORF">E3J59_05210</name>
</gene>
<name>A0A523UP28_UNCAE</name>
<organism evidence="1 2">
    <name type="scientific">Aerophobetes bacterium</name>
    <dbReference type="NCBI Taxonomy" id="2030807"/>
    <lineage>
        <taxon>Bacteria</taxon>
        <taxon>Candidatus Aerophobota</taxon>
    </lineage>
</organism>
<dbReference type="InterPro" id="IPR006059">
    <property type="entry name" value="SBP"/>
</dbReference>
<dbReference type="CDD" id="cd13585">
    <property type="entry name" value="PBP2_TMBP_like"/>
    <property type="match status" value="1"/>
</dbReference>
<accession>A0A523UP28</accession>
<reference evidence="1 2" key="1">
    <citation type="submission" date="2019-03" db="EMBL/GenBank/DDBJ databases">
        <title>Metabolic potential of uncultured bacteria and archaea associated with petroleum seepage in deep-sea sediments.</title>
        <authorList>
            <person name="Dong X."/>
            <person name="Hubert C."/>
        </authorList>
    </citation>
    <scope>NUCLEOTIDE SEQUENCE [LARGE SCALE GENOMIC DNA]</scope>
    <source>
        <strain evidence="1">E29_bin78</strain>
    </source>
</reference>
<dbReference type="Pfam" id="PF01547">
    <property type="entry name" value="SBP_bac_1"/>
    <property type="match status" value="1"/>
</dbReference>
<dbReference type="PANTHER" id="PTHR43649">
    <property type="entry name" value="ARABINOSE-BINDING PROTEIN-RELATED"/>
    <property type="match status" value="1"/>
</dbReference>
<dbReference type="PANTHER" id="PTHR43649:SF12">
    <property type="entry name" value="DIACETYLCHITOBIOSE BINDING PROTEIN DASA"/>
    <property type="match status" value="1"/>
</dbReference>
<sequence>MKIRRVIGGVLIVILTLSLAVSGMVMAKDQIRVLFLTCPDALNLRGMVPEFEKRFGIEVIWEDTAFADIHTKEMSDFFAGTGRYDVIMMDNPWLPEFAGGEYIECLEPYVIESGLDISKDDKTKWPPGVELYPTIHLEDEIVPVLNFYGNWNGKLYAMPYMPGTQLLYYRKDIFNDPKEKMEFKSKYGYELGVPKTWSEFRDVAEFFTRPPEMYGFSWSAGKGNMAVQNYYNVAWSWGADCFAFGQGFPDAEDPIRNMPVLNSTLGIEALEFFVSLGAFMPPGVAAYEWAEITQDYIGGTVPMMIQWSAFTSEIEDPKRSVAAGKTGYAVLPGKPDAPENTVPGIIPGQGYSSLGGWAMVMNKDSRRKSLAWKFIGWATGLMMTDEEFFDYIQSGFSNSGRMKAYTMPDTTGYKVGRYQTELEMYAKHLRRRPAIAEETEYEIIVGTEVQKAFIGEKTAKQALDDSAKALYDLMVRGGYIPSSQPLVWPSKYVNPDGTKVSQ</sequence>
<dbReference type="InterPro" id="IPR050490">
    <property type="entry name" value="Bact_solute-bd_prot1"/>
</dbReference>
<evidence type="ECO:0000313" key="1">
    <source>
        <dbReference type="EMBL" id="TET44302.1"/>
    </source>
</evidence>
<protein>
    <submittedName>
        <fullName evidence="1">Sugar ABC transporter substrate-binding protein</fullName>
    </submittedName>
</protein>
<dbReference type="Proteomes" id="UP000320679">
    <property type="component" value="Unassembled WGS sequence"/>
</dbReference>
<dbReference type="AlphaFoldDB" id="A0A523UP28"/>
<comment type="caution">
    <text evidence="1">The sequence shown here is derived from an EMBL/GenBank/DDBJ whole genome shotgun (WGS) entry which is preliminary data.</text>
</comment>
<dbReference type="EMBL" id="SOJK01000224">
    <property type="protein sequence ID" value="TET44302.1"/>
    <property type="molecule type" value="Genomic_DNA"/>
</dbReference>
<dbReference type="Gene3D" id="3.40.190.10">
    <property type="entry name" value="Periplasmic binding protein-like II"/>
    <property type="match status" value="2"/>
</dbReference>
<proteinExistence type="predicted"/>